<evidence type="ECO:0000256" key="5">
    <source>
        <dbReference type="ARBA" id="ARBA00023237"/>
    </source>
</evidence>
<proteinExistence type="inferred from homology"/>
<feature type="signal peptide" evidence="6">
    <location>
        <begin position="1"/>
        <end position="42"/>
    </location>
</feature>
<reference evidence="7 8" key="1">
    <citation type="submission" date="2023-08" db="EMBL/GenBank/DDBJ databases">
        <title>genomic of DY56.</title>
        <authorList>
            <person name="Wang Y."/>
        </authorList>
    </citation>
    <scope>NUCLEOTIDE SEQUENCE [LARGE SCALE GENOMIC DNA]</scope>
    <source>
        <strain evidence="7 8">DY56-A-20</strain>
    </source>
</reference>
<keyword evidence="4" id="KW-0472">Membrane</keyword>
<keyword evidence="8" id="KW-1185">Reference proteome</keyword>
<sequence length="281" mass="30031">MSFYGIGRGPARIFRRITMYKRTCFTLCLAALGATVASSATAQDGADEPRRTRVALGPQMVPSYPGSETLVLRPLFDISRAEAGEEFAFEAPDESFGFSVIRGNTFTFGPSLGLEGKRASDDVGGLPKVGFSVEFGGFAQLEVGENLRLRAEARQGVTGHDGFISVVSADYVIRDGDRQLLSFGPRVTMTDSKYQDAYFGISPAAASPGLLAYDADGGIQSVGATVGYIQQISSRWGIYSYAKYDRLVGDPGDSPVVVAFGSRDQFAGGIALTYTFGRGRK</sequence>
<comment type="subcellular location">
    <subcellularLocation>
        <location evidence="1">Cell outer membrane</location>
    </subcellularLocation>
</comment>
<accession>A0ABT9H725</accession>
<evidence type="ECO:0000256" key="3">
    <source>
        <dbReference type="ARBA" id="ARBA00022729"/>
    </source>
</evidence>
<dbReference type="PANTHER" id="PTHR38776:SF1">
    <property type="entry name" value="MLTA-INTERACTING PROTEIN-RELATED"/>
    <property type="match status" value="1"/>
</dbReference>
<evidence type="ECO:0000313" key="8">
    <source>
        <dbReference type="Proteomes" id="UP001235664"/>
    </source>
</evidence>
<gene>
    <name evidence="7" type="ORF">Q9K01_05745</name>
</gene>
<evidence type="ECO:0000256" key="6">
    <source>
        <dbReference type="SAM" id="SignalP"/>
    </source>
</evidence>
<dbReference type="Proteomes" id="UP001235664">
    <property type="component" value="Unassembled WGS sequence"/>
</dbReference>
<evidence type="ECO:0000256" key="2">
    <source>
        <dbReference type="ARBA" id="ARBA00005722"/>
    </source>
</evidence>
<dbReference type="PANTHER" id="PTHR38776">
    <property type="entry name" value="MLTA-INTERACTING PROTEIN-RELATED"/>
    <property type="match status" value="1"/>
</dbReference>
<comment type="caution">
    <text evidence="7">The sequence shown here is derived from an EMBL/GenBank/DDBJ whole genome shotgun (WGS) entry which is preliminary data.</text>
</comment>
<evidence type="ECO:0000256" key="4">
    <source>
        <dbReference type="ARBA" id="ARBA00023136"/>
    </source>
</evidence>
<dbReference type="InterPro" id="IPR010583">
    <property type="entry name" value="MipA"/>
</dbReference>
<dbReference type="Pfam" id="PF06629">
    <property type="entry name" value="MipA"/>
    <property type="match status" value="1"/>
</dbReference>
<evidence type="ECO:0000313" key="7">
    <source>
        <dbReference type="EMBL" id="MDP4539121.1"/>
    </source>
</evidence>
<comment type="similarity">
    <text evidence="2">Belongs to the MipA/OmpV family.</text>
</comment>
<organism evidence="7 8">
    <name type="scientific">Qipengyuania benthica</name>
    <dbReference type="NCBI Taxonomy" id="3067651"/>
    <lineage>
        <taxon>Bacteria</taxon>
        <taxon>Pseudomonadati</taxon>
        <taxon>Pseudomonadota</taxon>
        <taxon>Alphaproteobacteria</taxon>
        <taxon>Sphingomonadales</taxon>
        <taxon>Erythrobacteraceae</taxon>
        <taxon>Qipengyuania</taxon>
    </lineage>
</organism>
<dbReference type="EMBL" id="JAVAIL010000002">
    <property type="protein sequence ID" value="MDP4539121.1"/>
    <property type="molecule type" value="Genomic_DNA"/>
</dbReference>
<dbReference type="RefSeq" id="WP_305929265.1">
    <property type="nucleotide sequence ID" value="NZ_JAVAIL010000002.1"/>
</dbReference>
<evidence type="ECO:0000256" key="1">
    <source>
        <dbReference type="ARBA" id="ARBA00004442"/>
    </source>
</evidence>
<feature type="chain" id="PRO_5045330231" evidence="6">
    <location>
        <begin position="43"/>
        <end position="281"/>
    </location>
</feature>
<protein>
    <submittedName>
        <fullName evidence="7">MipA/OmpV family protein</fullName>
    </submittedName>
</protein>
<keyword evidence="5" id="KW-0998">Cell outer membrane</keyword>
<name>A0ABT9H725_9SPHN</name>
<keyword evidence="3 6" id="KW-0732">Signal</keyword>